<accession>A0A7R7YT94</accession>
<dbReference type="InterPro" id="IPR003399">
    <property type="entry name" value="Mce/MlaD"/>
</dbReference>
<sequence>MAAPRRHRITWAAAVSLVAATIVALCGSCAPPILRQHPEYCAIMPDTVGLYVGNPVTQMGVRVGKVTAITPETLNVRVDFTAGERPLPADVKAVIRSPSILADRSLELVGNYDSGPQLHAGGCIPLSRSFTPKSLTRVIGSATDFINAINPHGSTNVGDVVNGIDQSIHGQGPGISKLLTSTSAALDSPDQAIGDIGAITKNLAVLTSSLRAIEPTLKQVLTETEEIAPEAVNTALGTTKTLEGLQMLIPLAGDLERELGGELQQTLDVVSVVTRKLAGRAPFYASTLNIAPRLINGVANFVQTRGTSGFAAFNIKYRPPLYRVRTPNGAFVCGYMNAAMPGSCVNVAGTPYAVDVALLQYVLMLANR</sequence>
<proteinExistence type="predicted"/>
<feature type="domain" description="Mce/MlaD" evidence="1">
    <location>
        <begin position="38"/>
        <end position="109"/>
    </location>
</feature>
<dbReference type="AlphaFoldDB" id="A0A7R7YT94"/>
<evidence type="ECO:0000313" key="3">
    <source>
        <dbReference type="Proteomes" id="UP000595446"/>
    </source>
</evidence>
<name>A0A7R7YT94_9MYCO</name>
<dbReference type="EMBL" id="AP024237">
    <property type="protein sequence ID" value="BCO37680.1"/>
    <property type="molecule type" value="Genomic_DNA"/>
</dbReference>
<dbReference type="InterPro" id="IPR052336">
    <property type="entry name" value="MlaD_Phospholipid_Transporter"/>
</dbReference>
<evidence type="ECO:0000313" key="2">
    <source>
        <dbReference type="EMBL" id="BCO37680.1"/>
    </source>
</evidence>
<dbReference type="GO" id="GO:0005576">
    <property type="term" value="C:extracellular region"/>
    <property type="evidence" value="ECO:0007669"/>
    <property type="project" value="TreeGrafter"/>
</dbReference>
<organism evidence="2 3">
    <name type="scientific">Mycobacterium heckeshornense</name>
    <dbReference type="NCBI Taxonomy" id="110505"/>
    <lineage>
        <taxon>Bacteria</taxon>
        <taxon>Bacillati</taxon>
        <taxon>Actinomycetota</taxon>
        <taxon>Actinomycetes</taxon>
        <taxon>Mycobacteriales</taxon>
        <taxon>Mycobacteriaceae</taxon>
        <taxon>Mycobacterium</taxon>
    </lineage>
</organism>
<dbReference type="Pfam" id="PF02470">
    <property type="entry name" value="MlaD"/>
    <property type="match status" value="1"/>
</dbReference>
<keyword evidence="3" id="KW-1185">Reference proteome</keyword>
<dbReference type="Proteomes" id="UP000595446">
    <property type="component" value="Chromosome"/>
</dbReference>
<dbReference type="PANTHER" id="PTHR33371:SF4">
    <property type="entry name" value="INTERMEMBRANE PHOSPHOLIPID TRANSPORT SYSTEM BINDING PROTEIN MLAD"/>
    <property type="match status" value="1"/>
</dbReference>
<reference evidence="2 3" key="1">
    <citation type="submission" date="2020-12" db="EMBL/GenBank/DDBJ databases">
        <title>Complete genome sequence of Mycobacterium heckeshornense JCM 15655T, closely related to a pathogenic non-tuberculous mycobacterial species Mycobacterium xenopi.</title>
        <authorList>
            <person name="Yoshida M."/>
            <person name="Fukano H."/>
            <person name="Asakura T."/>
            <person name="Suzuki M."/>
            <person name="Hoshino Y."/>
        </authorList>
    </citation>
    <scope>NUCLEOTIDE SEQUENCE [LARGE SCALE GENOMIC DNA]</scope>
    <source>
        <strain evidence="2 3">JCM 15655</strain>
    </source>
</reference>
<dbReference type="NCBIfam" id="TIGR00996">
    <property type="entry name" value="Mtu_fam_mce"/>
    <property type="match status" value="1"/>
</dbReference>
<dbReference type="InterPro" id="IPR005693">
    <property type="entry name" value="Mce"/>
</dbReference>
<dbReference type="PANTHER" id="PTHR33371">
    <property type="entry name" value="INTERMEMBRANE PHOSPHOLIPID TRANSPORT SYSTEM BINDING PROTEIN MLAD-RELATED"/>
    <property type="match status" value="1"/>
</dbReference>
<evidence type="ECO:0000259" key="1">
    <source>
        <dbReference type="Pfam" id="PF02470"/>
    </source>
</evidence>
<dbReference type="RefSeq" id="WP_071700387.1">
    <property type="nucleotide sequence ID" value="NZ_AP024237.1"/>
</dbReference>
<gene>
    <name evidence="2" type="ORF">MHEC_41130</name>
</gene>
<protein>
    <recommendedName>
        <fullName evidence="1">Mce/MlaD domain-containing protein</fullName>
    </recommendedName>
</protein>